<evidence type="ECO:0000313" key="4">
    <source>
        <dbReference type="Proteomes" id="UP000704960"/>
    </source>
</evidence>
<feature type="signal peptide" evidence="1">
    <location>
        <begin position="1"/>
        <end position="26"/>
    </location>
</feature>
<dbReference type="EMBL" id="JACQMJ010000005">
    <property type="protein sequence ID" value="MBI4132225.1"/>
    <property type="molecule type" value="Genomic_DNA"/>
</dbReference>
<dbReference type="SUPFAM" id="SSF47090">
    <property type="entry name" value="PGBD-like"/>
    <property type="match status" value="1"/>
</dbReference>
<evidence type="ECO:0000313" key="3">
    <source>
        <dbReference type="EMBL" id="MBI4132225.1"/>
    </source>
</evidence>
<feature type="domain" description="Peptidoglycan binding-like" evidence="2">
    <location>
        <begin position="178"/>
        <end position="236"/>
    </location>
</feature>
<dbReference type="Pfam" id="PF01471">
    <property type="entry name" value="PG_binding_1"/>
    <property type="match status" value="1"/>
</dbReference>
<evidence type="ECO:0000256" key="1">
    <source>
        <dbReference type="SAM" id="SignalP"/>
    </source>
</evidence>
<sequence>MILHLPPLKVTAIGIVAFALAVPASADGPELHISAKGEVQIIGAELITINAINLFSVNVWGQRWVVPIDKWATLESADGKPLAAVDILQGHRLEIKGRADPNRGGWLDTRLIRDLSIGTPPPPVITTPAAETANIGAALPPTPLPAPLTSPVPVAPPPAPPPASSKRLLTQQLRAGMRGGEVVILQEFLQKNNWGIPNDGPVTGYYGKVTANAVKKFQAANGLAPEGEVGPKTRELINRWLAQP</sequence>
<protein>
    <submittedName>
        <fullName evidence="3">Peptidoglycan-binding protein</fullName>
    </submittedName>
</protein>
<proteinExistence type="predicted"/>
<dbReference type="InterPro" id="IPR036366">
    <property type="entry name" value="PGBDSf"/>
</dbReference>
<evidence type="ECO:0000259" key="2">
    <source>
        <dbReference type="Pfam" id="PF01471"/>
    </source>
</evidence>
<comment type="caution">
    <text evidence="3">The sequence shown here is derived from an EMBL/GenBank/DDBJ whole genome shotgun (WGS) entry which is preliminary data.</text>
</comment>
<feature type="chain" id="PRO_5037060185" evidence="1">
    <location>
        <begin position="27"/>
        <end position="244"/>
    </location>
</feature>
<name>A0A932YW92_9BACT</name>
<accession>A0A932YW92</accession>
<keyword evidence="1" id="KW-0732">Signal</keyword>
<dbReference type="InterPro" id="IPR002477">
    <property type="entry name" value="Peptidoglycan-bd-like"/>
</dbReference>
<dbReference type="Proteomes" id="UP000704960">
    <property type="component" value="Unassembled WGS sequence"/>
</dbReference>
<dbReference type="Gene3D" id="1.10.101.10">
    <property type="entry name" value="PGBD-like superfamily/PGBD"/>
    <property type="match status" value="1"/>
</dbReference>
<gene>
    <name evidence="3" type="ORF">HY474_01190</name>
</gene>
<dbReference type="AlphaFoldDB" id="A0A932YW92"/>
<dbReference type="InterPro" id="IPR036365">
    <property type="entry name" value="PGBD-like_sf"/>
</dbReference>
<organism evidence="3 4">
    <name type="scientific">Candidatus Sungiibacteriota bacterium</name>
    <dbReference type="NCBI Taxonomy" id="2750080"/>
    <lineage>
        <taxon>Bacteria</taxon>
        <taxon>Candidatus Sungiibacteriota</taxon>
    </lineage>
</organism>
<reference evidence="3" key="1">
    <citation type="submission" date="2020-07" db="EMBL/GenBank/DDBJ databases">
        <title>Huge and variable diversity of episymbiotic CPR bacteria and DPANN archaea in groundwater ecosystems.</title>
        <authorList>
            <person name="He C.Y."/>
            <person name="Keren R."/>
            <person name="Whittaker M."/>
            <person name="Farag I.F."/>
            <person name="Doudna J."/>
            <person name="Cate J.H.D."/>
            <person name="Banfield J.F."/>
        </authorList>
    </citation>
    <scope>NUCLEOTIDE SEQUENCE</scope>
    <source>
        <strain evidence="3">NC_groundwater_1226_Ag_S-0.1um_59_124</strain>
    </source>
</reference>